<reference evidence="2 3" key="1">
    <citation type="journal article" date="2015" name="Nature">
        <title>rRNA introns, odd ribosomes, and small enigmatic genomes across a large radiation of phyla.</title>
        <authorList>
            <person name="Brown C.T."/>
            <person name="Hug L.A."/>
            <person name="Thomas B.C."/>
            <person name="Sharon I."/>
            <person name="Castelle C.J."/>
            <person name="Singh A."/>
            <person name="Wilkins M.J."/>
            <person name="Williams K.H."/>
            <person name="Banfield J.F."/>
        </authorList>
    </citation>
    <scope>NUCLEOTIDE SEQUENCE [LARGE SCALE GENOMIC DNA]</scope>
</reference>
<dbReference type="Proteomes" id="UP000034201">
    <property type="component" value="Unassembled WGS sequence"/>
</dbReference>
<organism evidence="2 3">
    <name type="scientific">Candidatus Adlerbacteria bacterium GW2011_GWC1_50_9</name>
    <dbReference type="NCBI Taxonomy" id="1618608"/>
    <lineage>
        <taxon>Bacteria</taxon>
        <taxon>Candidatus Adleribacteriota</taxon>
    </lineage>
</organism>
<gene>
    <name evidence="2" type="ORF">UY61_C0043G0009</name>
</gene>
<evidence type="ECO:0000313" key="2">
    <source>
        <dbReference type="EMBL" id="KKW20192.1"/>
    </source>
</evidence>
<keyword evidence="1" id="KW-0472">Membrane</keyword>
<feature type="transmembrane region" description="Helical" evidence="1">
    <location>
        <begin position="158"/>
        <end position="176"/>
    </location>
</feature>
<dbReference type="AlphaFoldDB" id="A0A0G1YYY8"/>
<dbReference type="EMBL" id="LCQQ01000043">
    <property type="protein sequence ID" value="KKW20192.1"/>
    <property type="molecule type" value="Genomic_DNA"/>
</dbReference>
<sequence length="181" mass="20454">MGAIATATQYYDSARTSAAGFLSNPSWDIVLVLAFVGAGFFYGVMMGKRRIISSIFYTYIAFALFSVLPQEKVLPWLSFVDAFAAKIILFLALFLILYFLLGSRRSRSPVRASAWWQVFLLSFVQVGFLFHIIIGFLPKETVASLAPLTKTVFANSSLKIWWFVIPILLLIVFKRWGRSDD</sequence>
<feature type="transmembrane region" description="Helical" evidence="1">
    <location>
        <begin position="113"/>
        <end position="138"/>
    </location>
</feature>
<proteinExistence type="predicted"/>
<feature type="transmembrane region" description="Helical" evidence="1">
    <location>
        <begin position="74"/>
        <end position="101"/>
    </location>
</feature>
<accession>A0A0G1YYY8</accession>
<evidence type="ECO:0008006" key="4">
    <source>
        <dbReference type="Google" id="ProtNLM"/>
    </source>
</evidence>
<feature type="transmembrane region" description="Helical" evidence="1">
    <location>
        <begin position="51"/>
        <end position="68"/>
    </location>
</feature>
<protein>
    <recommendedName>
        <fullName evidence="4">Colicin V production protein</fullName>
    </recommendedName>
</protein>
<evidence type="ECO:0000256" key="1">
    <source>
        <dbReference type="SAM" id="Phobius"/>
    </source>
</evidence>
<evidence type="ECO:0000313" key="3">
    <source>
        <dbReference type="Proteomes" id="UP000034201"/>
    </source>
</evidence>
<keyword evidence="1" id="KW-0812">Transmembrane</keyword>
<comment type="caution">
    <text evidence="2">The sequence shown here is derived from an EMBL/GenBank/DDBJ whole genome shotgun (WGS) entry which is preliminary data.</text>
</comment>
<keyword evidence="1" id="KW-1133">Transmembrane helix</keyword>
<name>A0A0G1YYY8_9BACT</name>
<feature type="transmembrane region" description="Helical" evidence="1">
    <location>
        <begin position="26"/>
        <end position="44"/>
    </location>
</feature>